<proteinExistence type="predicted"/>
<dbReference type="Proteomes" id="UP000485058">
    <property type="component" value="Unassembled WGS sequence"/>
</dbReference>
<evidence type="ECO:0000256" key="1">
    <source>
        <dbReference type="SAM" id="MobiDB-lite"/>
    </source>
</evidence>
<feature type="compositionally biased region" description="Polar residues" evidence="1">
    <location>
        <begin position="47"/>
        <end position="62"/>
    </location>
</feature>
<evidence type="ECO:0000313" key="3">
    <source>
        <dbReference type="Proteomes" id="UP000485058"/>
    </source>
</evidence>
<feature type="region of interest" description="Disordered" evidence="1">
    <location>
        <begin position="30"/>
        <end position="63"/>
    </location>
</feature>
<accession>A0A6A0A7Q7</accession>
<dbReference type="EMBL" id="BLLF01003921">
    <property type="protein sequence ID" value="GFH28532.1"/>
    <property type="molecule type" value="Genomic_DNA"/>
</dbReference>
<comment type="caution">
    <text evidence="2">The sequence shown here is derived from an EMBL/GenBank/DDBJ whole genome shotgun (WGS) entry which is preliminary data.</text>
</comment>
<gene>
    <name evidence="2" type="ORF">HaLaN_27039</name>
</gene>
<keyword evidence="3" id="KW-1185">Reference proteome</keyword>
<evidence type="ECO:0000313" key="2">
    <source>
        <dbReference type="EMBL" id="GFH28532.1"/>
    </source>
</evidence>
<protein>
    <submittedName>
        <fullName evidence="2">Uncharacterized protein</fullName>
    </submittedName>
</protein>
<organism evidence="2 3">
    <name type="scientific">Haematococcus lacustris</name>
    <name type="common">Green alga</name>
    <name type="synonym">Haematococcus pluvialis</name>
    <dbReference type="NCBI Taxonomy" id="44745"/>
    <lineage>
        <taxon>Eukaryota</taxon>
        <taxon>Viridiplantae</taxon>
        <taxon>Chlorophyta</taxon>
        <taxon>core chlorophytes</taxon>
        <taxon>Chlorophyceae</taxon>
        <taxon>CS clade</taxon>
        <taxon>Chlamydomonadales</taxon>
        <taxon>Haematococcaceae</taxon>
        <taxon>Haematococcus</taxon>
    </lineage>
</organism>
<reference evidence="2 3" key="1">
    <citation type="submission" date="2020-02" db="EMBL/GenBank/DDBJ databases">
        <title>Draft genome sequence of Haematococcus lacustris strain NIES-144.</title>
        <authorList>
            <person name="Morimoto D."/>
            <person name="Nakagawa S."/>
            <person name="Yoshida T."/>
            <person name="Sawayama S."/>
        </authorList>
    </citation>
    <scope>NUCLEOTIDE SEQUENCE [LARGE SCALE GENOMIC DNA]</scope>
    <source>
        <strain evidence="2 3">NIES-144</strain>
    </source>
</reference>
<sequence>MQGWKDLQAHSKIMQTRFKAALCQEAPRHLGAHGGGKGHRKPLRPRQVTSQEWLRNPKQGSNGCPCVQPGSAACTRCCGACSRTSRLSPTQWCCVGWTPMTPWWEKKKNWLVELMVPVAQLLTAIQADHANLDDVHYGSAIADKWFGDATR</sequence>
<name>A0A6A0A7Q7_HAELA</name>
<dbReference type="AlphaFoldDB" id="A0A6A0A7Q7"/>